<name>A0A8S8ZHY1_SORMA</name>
<dbReference type="EMBL" id="NMPR01000110">
    <property type="protein sequence ID" value="KAA8630244.1"/>
    <property type="molecule type" value="Genomic_DNA"/>
</dbReference>
<evidence type="ECO:0000313" key="3">
    <source>
        <dbReference type="Proteomes" id="UP000433876"/>
    </source>
</evidence>
<dbReference type="Proteomes" id="UP000433876">
    <property type="component" value="Unassembled WGS sequence"/>
</dbReference>
<accession>A0A8S8ZHY1</accession>
<feature type="region of interest" description="Disordered" evidence="1">
    <location>
        <begin position="349"/>
        <end position="441"/>
    </location>
</feature>
<gene>
    <name evidence="2" type="ORF">SMACR_09241</name>
</gene>
<dbReference type="VEuPathDB" id="FungiDB:SMAC_09241"/>
<feature type="compositionally biased region" description="Basic residues" evidence="1">
    <location>
        <begin position="241"/>
        <end position="261"/>
    </location>
</feature>
<feature type="region of interest" description="Disordered" evidence="1">
    <location>
        <begin position="195"/>
        <end position="278"/>
    </location>
</feature>
<feature type="region of interest" description="Disordered" evidence="1">
    <location>
        <begin position="1"/>
        <end position="31"/>
    </location>
</feature>
<dbReference type="AlphaFoldDB" id="A0A8S8ZHY1"/>
<feature type="compositionally biased region" description="Pro residues" evidence="1">
    <location>
        <begin position="267"/>
        <end position="277"/>
    </location>
</feature>
<evidence type="ECO:0000313" key="2">
    <source>
        <dbReference type="EMBL" id="KAA8630244.1"/>
    </source>
</evidence>
<comment type="caution">
    <text evidence="2">The sequence shown here is derived from an EMBL/GenBank/DDBJ whole genome shotgun (WGS) entry which is preliminary data.</text>
</comment>
<evidence type="ECO:0000256" key="1">
    <source>
        <dbReference type="SAM" id="MobiDB-lite"/>
    </source>
</evidence>
<organism evidence="2 3">
    <name type="scientific">Sordaria macrospora</name>
    <dbReference type="NCBI Taxonomy" id="5147"/>
    <lineage>
        <taxon>Eukaryota</taxon>
        <taxon>Fungi</taxon>
        <taxon>Dikarya</taxon>
        <taxon>Ascomycota</taxon>
        <taxon>Pezizomycotina</taxon>
        <taxon>Sordariomycetes</taxon>
        <taxon>Sordariomycetidae</taxon>
        <taxon>Sordariales</taxon>
        <taxon>Sordariaceae</taxon>
        <taxon>Sordaria</taxon>
    </lineage>
</organism>
<protein>
    <submittedName>
        <fullName evidence="2">Uncharacterized protein</fullName>
    </submittedName>
</protein>
<reference evidence="2 3" key="1">
    <citation type="submission" date="2017-07" db="EMBL/GenBank/DDBJ databases">
        <title>Genome sequence of the Sordaria macrospora wild type strain R19027.</title>
        <authorList>
            <person name="Nowrousian M."/>
            <person name="Teichert I."/>
            <person name="Kueck U."/>
        </authorList>
    </citation>
    <scope>NUCLEOTIDE SEQUENCE [LARGE SCALE GENOMIC DNA]</scope>
    <source>
        <strain evidence="2 3">R19027</strain>
        <tissue evidence="2">Mycelium</tissue>
    </source>
</reference>
<feature type="compositionally biased region" description="Basic and acidic residues" evidence="1">
    <location>
        <begin position="409"/>
        <end position="426"/>
    </location>
</feature>
<sequence length="441" mass="50891">MAHLRNASYYQDSHDEYASSSSSHRQPYHVHHLHVARTERRGRPAYTTVRPFVINSIDDHPRPIRSERDDHDEHHRRVGGYVADRLVPTMLRSSDRPVGVIMNFGDARLALPDTDTRLDDGYKRNQSLTRVPNAIIYNAPGCSLTLDGRRCESYCDRCDMVERDHRDQDWERHHRRHHDHRDERELDLELDRRHHDRPRRSRSHICVVSHSRNPSPSPLPLSNRDRHHHIDRVLDHGHNSTSRHRDRHPRPRSRSHVRITSHSRDPSPSPSPLPLPGLFPIATVVEKATHSNRSRSQHRGVSRVCPGCLIKNTLYRDGYCVDCIPQSYTSSSGRPDVFPLSSGTRVKYLRDTDGGNTSEDSWARVDVASGPTGNHGNRRRGRARSGERVVYDVVTDSRGYNQSRRRGGSRWEKERGGSRWEKERSGRSMPRYEGYGSESDV</sequence>
<proteinExistence type="predicted"/>